<organism evidence="1">
    <name type="scientific">mine drainage metagenome</name>
    <dbReference type="NCBI Taxonomy" id="410659"/>
    <lineage>
        <taxon>unclassified sequences</taxon>
        <taxon>metagenomes</taxon>
        <taxon>ecological metagenomes</taxon>
    </lineage>
</organism>
<name>A0A1J5QKU5_9ZZZZ</name>
<gene>
    <name evidence="1" type="ORF">GALL_416770</name>
</gene>
<dbReference type="AlphaFoldDB" id="A0A1J5QKU5"/>
<protein>
    <submittedName>
        <fullName evidence="1">Uncharacterized protein</fullName>
    </submittedName>
</protein>
<sequence>MKAQEKSAEYPNLIVAGRVAAVTGEKARHIRNRGFDSQYYRDLIVALVRAHQPVSREDIDKLLLDKLPEVLTQEQKLNRIHNLLRQLAEAQLIRNAGSRRFSKWVLIPRENNQ</sequence>
<comment type="caution">
    <text evidence="1">The sequence shown here is derived from an EMBL/GenBank/DDBJ whole genome shotgun (WGS) entry which is preliminary data.</text>
</comment>
<dbReference type="EMBL" id="MLJW01001813">
    <property type="protein sequence ID" value="OIQ76645.1"/>
    <property type="molecule type" value="Genomic_DNA"/>
</dbReference>
<reference evidence="1" key="1">
    <citation type="submission" date="2016-10" db="EMBL/GenBank/DDBJ databases">
        <title>Sequence of Gallionella enrichment culture.</title>
        <authorList>
            <person name="Poehlein A."/>
            <person name="Muehling M."/>
            <person name="Daniel R."/>
        </authorList>
    </citation>
    <scope>NUCLEOTIDE SEQUENCE</scope>
</reference>
<proteinExistence type="predicted"/>
<accession>A0A1J5QKU5</accession>
<evidence type="ECO:0000313" key="1">
    <source>
        <dbReference type="EMBL" id="OIQ76645.1"/>
    </source>
</evidence>